<evidence type="ECO:0000313" key="1">
    <source>
        <dbReference type="EMBL" id="QGG48042.1"/>
    </source>
</evidence>
<proteinExistence type="predicted"/>
<organism evidence="1 2">
    <name type="scientific">Heliorestis convoluta</name>
    <dbReference type="NCBI Taxonomy" id="356322"/>
    <lineage>
        <taxon>Bacteria</taxon>
        <taxon>Bacillati</taxon>
        <taxon>Bacillota</taxon>
        <taxon>Clostridia</taxon>
        <taxon>Eubacteriales</taxon>
        <taxon>Heliobacteriaceae</taxon>
        <taxon>Heliorestis</taxon>
    </lineage>
</organism>
<protein>
    <submittedName>
        <fullName evidence="1">Uncharacterized protein</fullName>
    </submittedName>
</protein>
<keyword evidence="2" id="KW-1185">Reference proteome</keyword>
<dbReference type="EMBL" id="CP045875">
    <property type="protein sequence ID" value="QGG48042.1"/>
    <property type="molecule type" value="Genomic_DNA"/>
</dbReference>
<reference evidence="2" key="1">
    <citation type="submission" date="2019-11" db="EMBL/GenBank/DDBJ databases">
        <title>Genome sequence of Heliorestis convoluta strain HH, an alkaliphilic and minimalistic phototrophic bacterium from a soda lake in Egypt.</title>
        <authorList>
            <person name="Dewey E.D."/>
            <person name="Stokes L.M."/>
            <person name="Burchell B.M."/>
            <person name="Shaffer K.N."/>
            <person name="Huntington A.M."/>
            <person name="Baker J.M."/>
            <person name="Nadendla S."/>
            <person name="Giglio M.G."/>
            <person name="Touchman J.W."/>
            <person name="Blankenship R.E."/>
            <person name="Madigan M.T."/>
            <person name="Sattley W.M."/>
        </authorList>
    </citation>
    <scope>NUCLEOTIDE SEQUENCE [LARGE SCALE GENOMIC DNA]</scope>
    <source>
        <strain evidence="2">HH</strain>
    </source>
</reference>
<dbReference type="Proteomes" id="UP000366051">
    <property type="component" value="Chromosome"/>
</dbReference>
<name>A0A5Q2N409_9FIRM</name>
<evidence type="ECO:0000313" key="2">
    <source>
        <dbReference type="Proteomes" id="UP000366051"/>
    </source>
</evidence>
<dbReference type="RefSeq" id="WP_153725309.1">
    <property type="nucleotide sequence ID" value="NZ_CP045875.1"/>
</dbReference>
<dbReference type="KEGG" id="hcv:FTV88_1944"/>
<gene>
    <name evidence="1" type="ORF">FTV88_1944</name>
</gene>
<sequence length="58" mass="7026">MVEETTKRVTLYVTEEFREAYARAEDVANQKKTSISSEILNALKEYFDQRRDLKFHYY</sequence>
<dbReference type="AlphaFoldDB" id="A0A5Q2N409"/>
<accession>A0A5Q2N409</accession>